<dbReference type="Pfam" id="PF13391">
    <property type="entry name" value="HNH_2"/>
    <property type="match status" value="1"/>
</dbReference>
<proteinExistence type="predicted"/>
<evidence type="ECO:0000313" key="3">
    <source>
        <dbReference type="EMBL" id="GAP87331.1"/>
    </source>
</evidence>
<sequence length="436" mass="49678">MRTKHVKPTLAPPCAIEYSNIHPIEFFHPAYPQSTPPLLALAAVDKTDDGMSGLDHETAKIACGIVAGNKWDDETYFATKDANTNKWVKVIPPSDGILPAGPAYYFIVETQHQYPVTPSFDHWRFPHDRLPELWSTLSIPDATGRISGDETDGCSSTRYRDRSCRITGSLENTEGAHLVPVACSEWFKDNRMGKYGRMFSVFNAIDDERNLLLLRSDIHGLFDKNRFAIIPKQIQDTGMDSPDCILMTHAILPKGSYEISHFYHNRALQPVMGIAREYLFARFAMSIFCDELCDFFGGPSQYKIRLYDRKTGEESIEDLYGKEVKTRSQIFPSAGNRLRSINPKRREMTPNGQGVALSTRSFSPRPWDEDESTSSDESQREDKTHDQTDNETNDETHCQAERGRKRMRSVDYYRGLTPEQGYQQGNISLLKRQRPE</sequence>
<evidence type="ECO:0000259" key="2">
    <source>
        <dbReference type="Pfam" id="PF13391"/>
    </source>
</evidence>
<feature type="compositionally biased region" description="Polar residues" evidence="1">
    <location>
        <begin position="350"/>
        <end position="362"/>
    </location>
</feature>
<feature type="region of interest" description="Disordered" evidence="1">
    <location>
        <begin position="343"/>
        <end position="436"/>
    </location>
</feature>
<name>A0A1W2TGU1_ROSNE</name>
<dbReference type="Proteomes" id="UP000054516">
    <property type="component" value="Unassembled WGS sequence"/>
</dbReference>
<protein>
    <recommendedName>
        <fullName evidence="2">HNH nuclease domain-containing protein</fullName>
    </recommendedName>
</protein>
<reference evidence="3" key="1">
    <citation type="submission" date="2016-03" db="EMBL/GenBank/DDBJ databases">
        <title>Draft genome sequence of Rosellinia necatrix.</title>
        <authorList>
            <person name="Kanematsu S."/>
        </authorList>
    </citation>
    <scope>NUCLEOTIDE SEQUENCE [LARGE SCALE GENOMIC DNA]</scope>
    <source>
        <strain evidence="3">W97</strain>
    </source>
</reference>
<keyword evidence="4" id="KW-1185">Reference proteome</keyword>
<feature type="domain" description="HNH nuclease" evidence="2">
    <location>
        <begin position="164"/>
        <end position="229"/>
    </location>
</feature>
<accession>A0A1W2TGU1</accession>
<dbReference type="OMA" id="NDETHCQ"/>
<evidence type="ECO:0000313" key="4">
    <source>
        <dbReference type="Proteomes" id="UP000054516"/>
    </source>
</evidence>
<dbReference type="AlphaFoldDB" id="A0A1W2TGU1"/>
<dbReference type="OrthoDB" id="2142759at2759"/>
<dbReference type="EMBL" id="DF977472">
    <property type="protein sequence ID" value="GAP87331.1"/>
    <property type="molecule type" value="Genomic_DNA"/>
</dbReference>
<evidence type="ECO:0000256" key="1">
    <source>
        <dbReference type="SAM" id="MobiDB-lite"/>
    </source>
</evidence>
<gene>
    <name evidence="3" type="ORF">SAMD00023353_2700820</name>
</gene>
<feature type="compositionally biased region" description="Basic and acidic residues" evidence="1">
    <location>
        <begin position="377"/>
        <end position="402"/>
    </location>
</feature>
<dbReference type="InterPro" id="IPR003615">
    <property type="entry name" value="HNH_nuc"/>
</dbReference>
<organism evidence="3">
    <name type="scientific">Rosellinia necatrix</name>
    <name type="common">White root-rot fungus</name>
    <dbReference type="NCBI Taxonomy" id="77044"/>
    <lineage>
        <taxon>Eukaryota</taxon>
        <taxon>Fungi</taxon>
        <taxon>Dikarya</taxon>
        <taxon>Ascomycota</taxon>
        <taxon>Pezizomycotina</taxon>
        <taxon>Sordariomycetes</taxon>
        <taxon>Xylariomycetidae</taxon>
        <taxon>Xylariales</taxon>
        <taxon>Xylariaceae</taxon>
        <taxon>Rosellinia</taxon>
    </lineage>
</organism>